<keyword evidence="6" id="KW-0418">Kinase</keyword>
<dbReference type="Pfam" id="PF06580">
    <property type="entry name" value="His_kinase"/>
    <property type="match status" value="1"/>
</dbReference>
<keyword evidence="3 9" id="KW-0597">Phosphoprotein</keyword>
<dbReference type="Pfam" id="PF00512">
    <property type="entry name" value="HisKA"/>
    <property type="match status" value="1"/>
</dbReference>
<evidence type="ECO:0000259" key="12">
    <source>
        <dbReference type="PROSITE" id="PS50109"/>
    </source>
</evidence>
<evidence type="ECO:0000256" key="1">
    <source>
        <dbReference type="ARBA" id="ARBA00000085"/>
    </source>
</evidence>
<keyword evidence="5" id="KW-0547">Nucleotide-binding</keyword>
<dbReference type="RefSeq" id="WP_212965837.1">
    <property type="nucleotide sequence ID" value="NZ_BORB01000008.1"/>
</dbReference>
<dbReference type="SUPFAM" id="SSF47384">
    <property type="entry name" value="Homodimeric domain of signal transducing histidine kinase"/>
    <property type="match status" value="1"/>
</dbReference>
<keyword evidence="11" id="KW-1133">Transmembrane helix</keyword>
<dbReference type="Gene3D" id="1.10.287.130">
    <property type="match status" value="1"/>
</dbReference>
<feature type="modified residue" description="4-aspartylphosphate" evidence="9">
    <location>
        <position position="742"/>
    </location>
</feature>
<dbReference type="CDD" id="cd00082">
    <property type="entry name" value="HisKA"/>
    <property type="match status" value="1"/>
</dbReference>
<dbReference type="SMART" id="SM00388">
    <property type="entry name" value="HisKA"/>
    <property type="match status" value="1"/>
</dbReference>
<evidence type="ECO:0000256" key="8">
    <source>
        <dbReference type="ARBA" id="ARBA00023012"/>
    </source>
</evidence>
<dbReference type="Gene3D" id="3.40.50.2300">
    <property type="match status" value="1"/>
</dbReference>
<feature type="transmembrane region" description="Helical" evidence="11">
    <location>
        <begin position="269"/>
        <end position="288"/>
    </location>
</feature>
<keyword evidence="11" id="KW-0472">Membrane</keyword>
<evidence type="ECO:0000256" key="9">
    <source>
        <dbReference type="PROSITE-ProRule" id="PRU00169"/>
    </source>
</evidence>
<evidence type="ECO:0000256" key="10">
    <source>
        <dbReference type="SAM" id="Coils"/>
    </source>
</evidence>
<dbReference type="PROSITE" id="PS50110">
    <property type="entry name" value="RESPONSE_REGULATORY"/>
    <property type="match status" value="1"/>
</dbReference>
<evidence type="ECO:0000256" key="3">
    <source>
        <dbReference type="ARBA" id="ARBA00022553"/>
    </source>
</evidence>
<feature type="transmembrane region" description="Helical" evidence="11">
    <location>
        <begin position="355"/>
        <end position="373"/>
    </location>
</feature>
<dbReference type="SMART" id="SM00448">
    <property type="entry name" value="REC"/>
    <property type="match status" value="1"/>
</dbReference>
<evidence type="ECO:0000256" key="6">
    <source>
        <dbReference type="ARBA" id="ARBA00022777"/>
    </source>
</evidence>
<dbReference type="PANTHER" id="PTHR43047:SF72">
    <property type="entry name" value="OSMOSENSING HISTIDINE PROTEIN KINASE SLN1"/>
    <property type="match status" value="1"/>
</dbReference>
<feature type="transmembrane region" description="Helical" evidence="11">
    <location>
        <begin position="324"/>
        <end position="343"/>
    </location>
</feature>
<proteinExistence type="predicted"/>
<dbReference type="InterPro" id="IPR010559">
    <property type="entry name" value="Sig_transdc_His_kin_internal"/>
</dbReference>
<evidence type="ECO:0000256" key="11">
    <source>
        <dbReference type="SAM" id="Phobius"/>
    </source>
</evidence>
<dbReference type="Gene3D" id="2.60.120.260">
    <property type="entry name" value="Galactose-binding domain-like"/>
    <property type="match status" value="1"/>
</dbReference>
<comment type="caution">
    <text evidence="14">The sequence shown here is derived from an EMBL/GenBank/DDBJ whole genome shotgun (WGS) entry which is preliminary data.</text>
</comment>
<dbReference type="InterPro" id="IPR004358">
    <property type="entry name" value="Sig_transdc_His_kin-like_C"/>
</dbReference>
<dbReference type="CDD" id="cd16922">
    <property type="entry name" value="HATPase_EvgS-ArcB-TorS-like"/>
    <property type="match status" value="1"/>
</dbReference>
<dbReference type="InterPro" id="IPR003594">
    <property type="entry name" value="HATPase_dom"/>
</dbReference>
<feature type="domain" description="Response regulatory" evidence="13">
    <location>
        <begin position="694"/>
        <end position="809"/>
    </location>
</feature>
<keyword evidence="8" id="KW-0902">Two-component regulatory system</keyword>
<dbReference type="InterPro" id="IPR011006">
    <property type="entry name" value="CheY-like_superfamily"/>
</dbReference>
<feature type="coiled-coil region" evidence="10">
    <location>
        <begin position="403"/>
        <end position="433"/>
    </location>
</feature>
<dbReference type="InterPro" id="IPR001789">
    <property type="entry name" value="Sig_transdc_resp-reg_receiver"/>
</dbReference>
<evidence type="ECO:0000313" key="15">
    <source>
        <dbReference type="Proteomes" id="UP000679950"/>
    </source>
</evidence>
<dbReference type="InterPro" id="IPR036890">
    <property type="entry name" value="HATPase_C_sf"/>
</dbReference>
<keyword evidence="11" id="KW-0812">Transmembrane</keyword>
<feature type="transmembrane region" description="Helical" evidence="11">
    <location>
        <begin position="211"/>
        <end position="232"/>
    </location>
</feature>
<accession>A0ABQ4KG41</accession>
<reference evidence="14 15" key="1">
    <citation type="submission" date="2021-03" db="EMBL/GenBank/DDBJ databases">
        <title>Antimicrobial resistance genes in bacteria isolated from Japanese honey, and their potential for conferring macrolide and lincosamide resistance in the American foulbrood pathogen Paenibacillus larvae.</title>
        <authorList>
            <person name="Okamoto M."/>
            <person name="Kumagai M."/>
            <person name="Kanamori H."/>
            <person name="Takamatsu D."/>
        </authorList>
    </citation>
    <scope>NUCLEOTIDE SEQUENCE [LARGE SCALE GENOMIC DNA]</scope>
    <source>
        <strain evidence="14 15">J8TS2</strain>
    </source>
</reference>
<dbReference type="PANTHER" id="PTHR43047">
    <property type="entry name" value="TWO-COMPONENT HISTIDINE PROTEIN KINASE"/>
    <property type="match status" value="1"/>
</dbReference>
<dbReference type="PROSITE" id="PS50109">
    <property type="entry name" value="HIS_KIN"/>
    <property type="match status" value="1"/>
</dbReference>
<dbReference type="SUPFAM" id="SSF52172">
    <property type="entry name" value="CheY-like"/>
    <property type="match status" value="1"/>
</dbReference>
<dbReference type="InterPro" id="IPR036097">
    <property type="entry name" value="HisK_dim/P_sf"/>
</dbReference>
<dbReference type="CDD" id="cd17574">
    <property type="entry name" value="REC_OmpR"/>
    <property type="match status" value="1"/>
</dbReference>
<dbReference type="Pfam" id="PF02518">
    <property type="entry name" value="HATPase_c"/>
    <property type="match status" value="2"/>
</dbReference>
<evidence type="ECO:0000259" key="13">
    <source>
        <dbReference type="PROSITE" id="PS50110"/>
    </source>
</evidence>
<dbReference type="InterPro" id="IPR005467">
    <property type="entry name" value="His_kinase_dom"/>
</dbReference>
<feature type="transmembrane region" description="Helical" evidence="11">
    <location>
        <begin position="241"/>
        <end position="257"/>
    </location>
</feature>
<feature type="transmembrane region" description="Helical" evidence="11">
    <location>
        <begin position="300"/>
        <end position="318"/>
    </location>
</feature>
<feature type="domain" description="Histidine kinase" evidence="12">
    <location>
        <begin position="433"/>
        <end position="651"/>
    </location>
</feature>
<dbReference type="SUPFAM" id="SSF55874">
    <property type="entry name" value="ATPase domain of HSP90 chaperone/DNA topoisomerase II/histidine kinase"/>
    <property type="match status" value="2"/>
</dbReference>
<keyword evidence="15" id="KW-1185">Reference proteome</keyword>
<keyword evidence="7" id="KW-0067">ATP-binding</keyword>
<dbReference type="Pfam" id="PF00072">
    <property type="entry name" value="Response_reg"/>
    <property type="match status" value="1"/>
</dbReference>
<name>A0ABQ4KG41_9BACI</name>
<dbReference type="SUPFAM" id="SSF49785">
    <property type="entry name" value="Galactose-binding domain-like"/>
    <property type="match status" value="1"/>
</dbReference>
<gene>
    <name evidence="14" type="ORF">J8TS2_12560</name>
</gene>
<dbReference type="Proteomes" id="UP000679950">
    <property type="component" value="Unassembled WGS sequence"/>
</dbReference>
<dbReference type="Gene3D" id="3.30.565.10">
    <property type="entry name" value="Histidine kinase-like ATPase, C-terminal domain"/>
    <property type="match status" value="2"/>
</dbReference>
<feature type="transmembrane region" description="Helical" evidence="11">
    <location>
        <begin position="385"/>
        <end position="403"/>
    </location>
</feature>
<dbReference type="InterPro" id="IPR003661">
    <property type="entry name" value="HisK_dim/P_dom"/>
</dbReference>
<evidence type="ECO:0000256" key="4">
    <source>
        <dbReference type="ARBA" id="ARBA00022679"/>
    </source>
</evidence>
<dbReference type="PRINTS" id="PR00344">
    <property type="entry name" value="BCTRLSENSOR"/>
</dbReference>
<evidence type="ECO:0000256" key="7">
    <source>
        <dbReference type="ARBA" id="ARBA00022840"/>
    </source>
</evidence>
<comment type="catalytic activity">
    <reaction evidence="1">
        <text>ATP + protein L-histidine = ADP + protein N-phospho-L-histidine.</text>
        <dbReference type="EC" id="2.7.13.3"/>
    </reaction>
</comment>
<sequence>MTKRLSSKKIFLVVTLFTILLTSFRIGWISYYKIPEHPHANKGVLDLSAWHFDDRTTIPLDGEWEFYPSSFNLQDEEKNRHYAQVPSNWQGDLNPNDPKQALGYGTYKLKVILPETPTSLYGIRLTEVTTAANVLLDGNLIAESGQAVEKSKQKGPKQRPMPVFFQPDNHEIELTIQVSNHEAPLEGGITKSIKIGTEKAITKESQQSKTLQMVIFVIYLFHGMYAFGLLWIGKGRYRKELFYYGLMLALAAFTNLIDDDMIVALPISYEWYHRLLSFTFISTLFALLQFIKAYFKAETLSFRIFVIFYSILSIAYFIVPYQYYYHLAFGMMLLYFSGFYFLFSQTIPAVRKGHSGAIFILLFITSYTLNMLWGTAGNANLTNIPYYPFDFIMSILMIAFLLLNKHMQIVQQNEEQKEQLQKADKKKNEFLANTSHELRNPLQGMISIAQTLLNGHKEVLSKKNKNDLHLLVRIGQQMNFVLNDLLDITKLQEKYIQLNRGKLDLRTIVFGVHDMLRYMEKEKSVQFSVSIPSSFPMVYADENRLIQIVYNLLHNALKYTYDGSITISAEQENGMAKVFIKDTGIGMDENMLKKVFLPYEQEDASITSIGSGIGLGLAICKQLVELHGGEISVESKPGEGSTFSFTLPLVHERDAENEVAASEEILNVSSPHLSTTNAILTAQNIETSHVQRAKILIVDDDPVNRQVLSRILMEENDIITAASGKEAMDYIRKKDWDLVISDVMMPNMSGYQLTAKIRQQFTLSELPILLLTARNQLEDIYTGFQSGANDYVSKPVDALELQTRVKALTDLRQAVKEQLAMEAAWLQAQIKPHFLFNTLNLIASLSEIDPGRMSQLLEEFGHYLRRSFDSQNIQTLVAIDHELELVRSYLYIEKVRFGERLQVKWEIPESLHTEVPPLSIQTIVENAVNHGILKRQEGGYICIRILDNDTHYDISITDNGVGMEERHIQQIMNESSHQLSQVGIRNTNKRLKQLFGTGLIIESQTGRGTTVRFKIPK</sequence>
<evidence type="ECO:0000256" key="2">
    <source>
        <dbReference type="ARBA" id="ARBA00012438"/>
    </source>
</evidence>
<protein>
    <recommendedName>
        <fullName evidence="2">histidine kinase</fullName>
        <ecNumber evidence="2">2.7.13.3</ecNumber>
    </recommendedName>
</protein>
<dbReference type="EMBL" id="BORB01000008">
    <property type="protein sequence ID" value="GIN56937.1"/>
    <property type="molecule type" value="Genomic_DNA"/>
</dbReference>
<dbReference type="EC" id="2.7.13.3" evidence="2"/>
<keyword evidence="4" id="KW-0808">Transferase</keyword>
<keyword evidence="10" id="KW-0175">Coiled coil</keyword>
<organism evidence="14 15">
    <name type="scientific">Lederbergia ruris</name>
    <dbReference type="NCBI Taxonomy" id="217495"/>
    <lineage>
        <taxon>Bacteria</taxon>
        <taxon>Bacillati</taxon>
        <taxon>Bacillota</taxon>
        <taxon>Bacilli</taxon>
        <taxon>Bacillales</taxon>
        <taxon>Bacillaceae</taxon>
        <taxon>Lederbergia</taxon>
    </lineage>
</organism>
<dbReference type="InterPro" id="IPR008979">
    <property type="entry name" value="Galactose-bd-like_sf"/>
</dbReference>
<evidence type="ECO:0000313" key="14">
    <source>
        <dbReference type="EMBL" id="GIN56937.1"/>
    </source>
</evidence>
<evidence type="ECO:0000256" key="5">
    <source>
        <dbReference type="ARBA" id="ARBA00022741"/>
    </source>
</evidence>
<dbReference type="SMART" id="SM00387">
    <property type="entry name" value="HATPase_c"/>
    <property type="match status" value="2"/>
</dbReference>